<feature type="chain" id="PRO_5019015378" evidence="1">
    <location>
        <begin position="24"/>
        <end position="186"/>
    </location>
</feature>
<accession>A0A433SFA0</accession>
<dbReference type="OrthoDB" id="5945995at2"/>
<proteinExistence type="predicted"/>
<gene>
    <name evidence="2" type="ORF">CUZ56_01368</name>
</gene>
<reference evidence="2 3" key="1">
    <citation type="submission" date="2018-01" db="EMBL/GenBank/DDBJ databases">
        <title>Saezia sanguinis gen. nov., sp. nov., in the order Burkholderiales isolated from human blood.</title>
        <authorList>
            <person name="Medina-Pascual M.J."/>
            <person name="Valdezate S."/>
            <person name="Monzon S."/>
            <person name="Cuesta I."/>
            <person name="Carrasco G."/>
            <person name="Villalon P."/>
            <person name="Saez-Nieto J.A."/>
        </authorList>
    </citation>
    <scope>NUCLEOTIDE SEQUENCE [LARGE SCALE GENOMIC DNA]</scope>
    <source>
        <strain evidence="2 3">CNM695-12</strain>
    </source>
</reference>
<name>A0A433SFA0_9BURK</name>
<dbReference type="InterPro" id="IPR023346">
    <property type="entry name" value="Lysozyme-like_dom_sf"/>
</dbReference>
<organism evidence="2 3">
    <name type="scientific">Saezia sanguinis</name>
    <dbReference type="NCBI Taxonomy" id="1965230"/>
    <lineage>
        <taxon>Bacteria</taxon>
        <taxon>Pseudomonadati</taxon>
        <taxon>Pseudomonadota</taxon>
        <taxon>Betaproteobacteria</taxon>
        <taxon>Burkholderiales</taxon>
        <taxon>Saeziaceae</taxon>
        <taxon>Saezia</taxon>
    </lineage>
</organism>
<keyword evidence="3" id="KW-1185">Reference proteome</keyword>
<protein>
    <submittedName>
        <fullName evidence="2">Uncharacterized protein</fullName>
    </submittedName>
</protein>
<dbReference type="SUPFAM" id="SSF53955">
    <property type="entry name" value="Lysozyme-like"/>
    <property type="match status" value="1"/>
</dbReference>
<sequence length="186" mass="20498" precursor="true">MGTSIILKAVFLTSLFALNTAHAQDLPPPAYQLAAQEAGIPSIVLYAVALQESGTMVNGKLRPWPWTLNVGGQGRFFSTREAACKDLTYALKNTSSKRIDVGLGQINVGYHGHRVNTPCELLNPYLNLKIASTILLEQHKSGQDWLITMGRYHSPANGTAAARYRSSVQRHYNRLLIHFTTAETHP</sequence>
<dbReference type="Gene3D" id="1.10.530.10">
    <property type="match status" value="1"/>
</dbReference>
<evidence type="ECO:0000256" key="1">
    <source>
        <dbReference type="SAM" id="SignalP"/>
    </source>
</evidence>
<dbReference type="Proteomes" id="UP000286947">
    <property type="component" value="Unassembled WGS sequence"/>
</dbReference>
<evidence type="ECO:0000313" key="3">
    <source>
        <dbReference type="Proteomes" id="UP000286947"/>
    </source>
</evidence>
<comment type="caution">
    <text evidence="2">The sequence shown here is derived from an EMBL/GenBank/DDBJ whole genome shotgun (WGS) entry which is preliminary data.</text>
</comment>
<feature type="signal peptide" evidence="1">
    <location>
        <begin position="1"/>
        <end position="23"/>
    </location>
</feature>
<evidence type="ECO:0000313" key="2">
    <source>
        <dbReference type="EMBL" id="RUS67423.1"/>
    </source>
</evidence>
<dbReference type="EMBL" id="PQSP01000002">
    <property type="protein sequence ID" value="RUS67423.1"/>
    <property type="molecule type" value="Genomic_DNA"/>
</dbReference>
<keyword evidence="1" id="KW-0732">Signal</keyword>
<dbReference type="RefSeq" id="WP_126979442.1">
    <property type="nucleotide sequence ID" value="NZ_PQSP01000002.1"/>
</dbReference>
<dbReference type="AlphaFoldDB" id="A0A433SFA0"/>